<accession>E6QYQ3</accession>
<feature type="region of interest" description="Disordered" evidence="1">
    <location>
        <begin position="60"/>
        <end position="86"/>
    </location>
</feature>
<evidence type="ECO:0000256" key="2">
    <source>
        <dbReference type="SAM" id="SignalP"/>
    </source>
</evidence>
<dbReference type="KEGG" id="cgi:CGB_A9190C"/>
<dbReference type="VEuPathDB" id="FungiDB:CGB_A9190C"/>
<feature type="chain" id="PRO_5003208059" evidence="2">
    <location>
        <begin position="26"/>
        <end position="190"/>
    </location>
</feature>
<name>E6QYQ3_CRYGW</name>
<dbReference type="Proteomes" id="UP000007805">
    <property type="component" value="Chromosome A"/>
</dbReference>
<reference evidence="3 4" key="1">
    <citation type="journal article" date="2011" name="MBio">
        <title>Genome variation in Cryptococcus gattii, an emerging pathogen of immunocompetent hosts.</title>
        <authorList>
            <person name="D'Souza C.A."/>
            <person name="Kronstad J.W."/>
            <person name="Taylor G."/>
            <person name="Warren R."/>
            <person name="Yuen M."/>
            <person name="Hu G."/>
            <person name="Jung W.H."/>
            <person name="Sham A."/>
            <person name="Kidd S.E."/>
            <person name="Tangen K."/>
            <person name="Lee N."/>
            <person name="Zeilmaker T."/>
            <person name="Sawkins J."/>
            <person name="McVicker G."/>
            <person name="Shah S."/>
            <person name="Gnerre S."/>
            <person name="Griggs A."/>
            <person name="Zeng Q."/>
            <person name="Bartlett K."/>
            <person name="Li W."/>
            <person name="Wang X."/>
            <person name="Heitman J."/>
            <person name="Stajich J.E."/>
            <person name="Fraser J.A."/>
            <person name="Meyer W."/>
            <person name="Carter D."/>
            <person name="Schein J."/>
            <person name="Krzywinski M."/>
            <person name="Kwon-Chung K.J."/>
            <person name="Varma A."/>
            <person name="Wang J."/>
            <person name="Brunham R."/>
            <person name="Fyfe M."/>
            <person name="Ouellette B.F."/>
            <person name="Siddiqui A."/>
            <person name="Marra M."/>
            <person name="Jones S."/>
            <person name="Holt R."/>
            <person name="Birren B.W."/>
            <person name="Galagan J.E."/>
            <person name="Cuomo C.A."/>
        </authorList>
    </citation>
    <scope>NUCLEOTIDE SEQUENCE [LARGE SCALE GENOMIC DNA]</scope>
    <source>
        <strain evidence="4">WM276 / ATCC MYA-4071</strain>
    </source>
</reference>
<evidence type="ECO:0000313" key="4">
    <source>
        <dbReference type="Proteomes" id="UP000007805"/>
    </source>
</evidence>
<evidence type="ECO:0000256" key="1">
    <source>
        <dbReference type="SAM" id="MobiDB-lite"/>
    </source>
</evidence>
<sequence>MRMQPRIQLLCVVIFLKTVWRPTYRTFGFREPTPPPFKGTEGVALGVAVDDLLEKRIRDPIKETEQEQDGECATTNAEESFKDDMDASSGGVEDSQLFIQCPIQRCNLCHLGASPGERNRGESPDGMVCDMSLSAYITFITRTTAFSVTAPSFRAHHGCVHRKLFAHCNTIFMTSVTLELALAVSSSDFG</sequence>
<dbReference type="RefSeq" id="XP_003191796.1">
    <property type="nucleotide sequence ID" value="XM_003191748.1"/>
</dbReference>
<evidence type="ECO:0000313" key="3">
    <source>
        <dbReference type="EMBL" id="ADV20009.1"/>
    </source>
</evidence>
<dbReference type="EMBL" id="CP000286">
    <property type="protein sequence ID" value="ADV20009.1"/>
    <property type="molecule type" value="Genomic_DNA"/>
</dbReference>
<organism evidence="3 4">
    <name type="scientific">Cryptococcus gattii serotype B (strain WM276 / ATCC MYA-4071)</name>
    <name type="common">Filobasidiella gattii</name>
    <name type="synonym">Cryptococcus bacillisporus</name>
    <dbReference type="NCBI Taxonomy" id="367775"/>
    <lineage>
        <taxon>Eukaryota</taxon>
        <taxon>Fungi</taxon>
        <taxon>Dikarya</taxon>
        <taxon>Basidiomycota</taxon>
        <taxon>Agaricomycotina</taxon>
        <taxon>Tremellomycetes</taxon>
        <taxon>Tremellales</taxon>
        <taxon>Cryptococcaceae</taxon>
        <taxon>Cryptococcus</taxon>
        <taxon>Cryptococcus gattii species complex</taxon>
    </lineage>
</organism>
<proteinExistence type="predicted"/>
<keyword evidence="2" id="KW-0732">Signal</keyword>
<dbReference type="HOGENOM" id="CLU_122939_0_0_1"/>
<gene>
    <name evidence="3" type="ordered locus">CGB_A9190C</name>
</gene>
<keyword evidence="4" id="KW-1185">Reference proteome</keyword>
<protein>
    <submittedName>
        <fullName evidence="3">Uncharacterized protein</fullName>
    </submittedName>
</protein>
<feature type="signal peptide" evidence="2">
    <location>
        <begin position="1"/>
        <end position="25"/>
    </location>
</feature>
<dbReference type="GeneID" id="10188528"/>
<reference key="2">
    <citation type="journal article" date="2011" name="MBio">
        <title>Genome variation in Cryptococcus gattii, an emerging pathogen of immunocompetent hosts.</title>
        <authorList>
            <person name="D'Souza C.A."/>
            <person name="Kronstad J.W."/>
            <person name="Taylor G."/>
            <person name="Warren R."/>
            <person name="Yuen M."/>
            <person name="Hu G."/>
            <person name="Jung W.H."/>
            <person name="Sham A."/>
            <person name="Kidd S.E."/>
            <person name="Tangen K."/>
            <person name="Lee N."/>
            <person name="Zeilmaker T."/>
            <person name="Sawkins J."/>
            <person name="McVicker G."/>
            <person name="Shah S."/>
            <person name="Gnerre S."/>
            <person name="Griggs A."/>
            <person name="Zeng Q."/>
            <person name="Bartlett K."/>
            <person name="Li W."/>
            <person name="Wang X."/>
            <person name="Heitman J."/>
            <person name="Stajich J.E."/>
            <person name="Fraser J.A."/>
            <person name="Meyer W."/>
            <person name="Carter D."/>
            <person name="Schein J."/>
            <person name="Krzywinski M."/>
            <person name="Kwong-Chung K.J."/>
            <person name="Varma A."/>
            <person name="Wang J."/>
            <person name="Brunham R."/>
            <person name="Fyfe M."/>
            <person name="Ouellette B.F.F."/>
            <person name="Siddiqui A."/>
            <person name="Marra M."/>
            <person name="Jones S."/>
            <person name="Holt R."/>
            <person name="Birren B.W."/>
            <person name="Galagan J.E."/>
            <person name="Cuomo C.A."/>
        </authorList>
    </citation>
    <scope>NUCLEOTIDE SEQUENCE</scope>
    <source>
        <strain>WM276</strain>
    </source>
</reference>
<dbReference type="AlphaFoldDB" id="E6QYQ3"/>